<dbReference type="InterPro" id="IPR026082">
    <property type="entry name" value="ABCA"/>
</dbReference>
<dbReference type="GeneID" id="63683707"/>
<evidence type="ECO:0000313" key="4">
    <source>
        <dbReference type="Proteomes" id="UP000030653"/>
    </source>
</evidence>
<keyword evidence="4" id="KW-1185">Reference proteome</keyword>
<dbReference type="Gene3D" id="3.40.50.300">
    <property type="entry name" value="P-loop containing nucleotide triphosphate hydrolases"/>
    <property type="match status" value="1"/>
</dbReference>
<gene>
    <name evidence="3" type="ORF">DACRYDRAFT_108410</name>
</gene>
<keyword evidence="2" id="KW-0677">Repeat</keyword>
<dbReference type="STRING" id="1858805.M5FYV0"/>
<dbReference type="Proteomes" id="UP000030653">
    <property type="component" value="Unassembled WGS sequence"/>
</dbReference>
<keyword evidence="1" id="KW-0813">Transport</keyword>
<evidence type="ECO:0000256" key="2">
    <source>
        <dbReference type="ARBA" id="ARBA00022737"/>
    </source>
</evidence>
<dbReference type="OrthoDB" id="8061355at2759"/>
<reference evidence="3 4" key="1">
    <citation type="journal article" date="2012" name="Science">
        <title>The Paleozoic origin of enzymatic lignin decomposition reconstructed from 31 fungal genomes.</title>
        <authorList>
            <person name="Floudas D."/>
            <person name="Binder M."/>
            <person name="Riley R."/>
            <person name="Barry K."/>
            <person name="Blanchette R.A."/>
            <person name="Henrissat B."/>
            <person name="Martinez A.T."/>
            <person name="Otillar R."/>
            <person name="Spatafora J.W."/>
            <person name="Yadav J.S."/>
            <person name="Aerts A."/>
            <person name="Benoit I."/>
            <person name="Boyd A."/>
            <person name="Carlson A."/>
            <person name="Copeland A."/>
            <person name="Coutinho P.M."/>
            <person name="de Vries R.P."/>
            <person name="Ferreira P."/>
            <person name="Findley K."/>
            <person name="Foster B."/>
            <person name="Gaskell J."/>
            <person name="Glotzer D."/>
            <person name="Gorecki P."/>
            <person name="Heitman J."/>
            <person name="Hesse C."/>
            <person name="Hori C."/>
            <person name="Igarashi K."/>
            <person name="Jurgens J.A."/>
            <person name="Kallen N."/>
            <person name="Kersten P."/>
            <person name="Kohler A."/>
            <person name="Kuees U."/>
            <person name="Kumar T.K.A."/>
            <person name="Kuo A."/>
            <person name="LaButti K."/>
            <person name="Larrondo L.F."/>
            <person name="Lindquist E."/>
            <person name="Ling A."/>
            <person name="Lombard V."/>
            <person name="Lucas S."/>
            <person name="Lundell T."/>
            <person name="Martin R."/>
            <person name="McLaughlin D.J."/>
            <person name="Morgenstern I."/>
            <person name="Morin E."/>
            <person name="Murat C."/>
            <person name="Nagy L.G."/>
            <person name="Nolan M."/>
            <person name="Ohm R.A."/>
            <person name="Patyshakuliyeva A."/>
            <person name="Rokas A."/>
            <person name="Ruiz-Duenas F.J."/>
            <person name="Sabat G."/>
            <person name="Salamov A."/>
            <person name="Samejima M."/>
            <person name="Schmutz J."/>
            <person name="Slot J.C."/>
            <person name="St John F."/>
            <person name="Stenlid J."/>
            <person name="Sun H."/>
            <person name="Sun S."/>
            <person name="Syed K."/>
            <person name="Tsang A."/>
            <person name="Wiebenga A."/>
            <person name="Young D."/>
            <person name="Pisabarro A."/>
            <person name="Eastwood D.C."/>
            <person name="Martin F."/>
            <person name="Cullen D."/>
            <person name="Grigoriev I.V."/>
            <person name="Hibbett D.S."/>
        </authorList>
    </citation>
    <scope>NUCLEOTIDE SEQUENCE [LARGE SCALE GENOMIC DNA]</scope>
    <source>
        <strain evidence="3 4">DJM-731 SS1</strain>
    </source>
</reference>
<accession>M5FYV0</accession>
<dbReference type="HOGENOM" id="CLU_000604_1_2_1"/>
<dbReference type="GO" id="GO:0016020">
    <property type="term" value="C:membrane"/>
    <property type="evidence" value="ECO:0007669"/>
    <property type="project" value="InterPro"/>
</dbReference>
<dbReference type="GO" id="GO:0140359">
    <property type="term" value="F:ABC-type transporter activity"/>
    <property type="evidence" value="ECO:0007669"/>
    <property type="project" value="InterPro"/>
</dbReference>
<sequence>APQRKLSLAISLIGNPKVVLIDEWSAGVDAATKRQMWHTLRRATAGKAVVLTTHSMEEASALANRVGIIASKMLAIDTVPALCARYAVYEVHLSARTAEQQMRARQLIAAAFPDAKQAEDVSTRFEIALEDRTLADLFERLAEVEARHDTGAEGLEHTVERLGLESVFLKVVRGDQDGRLVGEEGDTKPERRRRWCGLF</sequence>
<evidence type="ECO:0000313" key="3">
    <source>
        <dbReference type="EMBL" id="EJU01080.1"/>
    </source>
</evidence>
<name>M5FYV0_DACPD</name>
<dbReference type="RefSeq" id="XP_040627977.1">
    <property type="nucleotide sequence ID" value="XM_040768645.1"/>
</dbReference>
<proteinExistence type="predicted"/>
<dbReference type="EMBL" id="JH795865">
    <property type="protein sequence ID" value="EJU01080.1"/>
    <property type="molecule type" value="Genomic_DNA"/>
</dbReference>
<protein>
    <recommendedName>
        <fullName evidence="5">P-loop containing nucleoside triphosphate hydrolase protein</fullName>
    </recommendedName>
</protein>
<dbReference type="GO" id="GO:0005319">
    <property type="term" value="F:lipid transporter activity"/>
    <property type="evidence" value="ECO:0007669"/>
    <property type="project" value="TreeGrafter"/>
</dbReference>
<evidence type="ECO:0000256" key="1">
    <source>
        <dbReference type="ARBA" id="ARBA00022448"/>
    </source>
</evidence>
<dbReference type="PANTHER" id="PTHR19229">
    <property type="entry name" value="ATP-BINDING CASSETTE TRANSPORTER SUBFAMILY A ABCA"/>
    <property type="match status" value="1"/>
</dbReference>
<feature type="non-terminal residue" evidence="3">
    <location>
        <position position="1"/>
    </location>
</feature>
<evidence type="ECO:0008006" key="5">
    <source>
        <dbReference type="Google" id="ProtNLM"/>
    </source>
</evidence>
<organism evidence="3 4">
    <name type="scientific">Dacryopinax primogenitus (strain DJM 731)</name>
    <name type="common">Brown rot fungus</name>
    <dbReference type="NCBI Taxonomy" id="1858805"/>
    <lineage>
        <taxon>Eukaryota</taxon>
        <taxon>Fungi</taxon>
        <taxon>Dikarya</taxon>
        <taxon>Basidiomycota</taxon>
        <taxon>Agaricomycotina</taxon>
        <taxon>Dacrymycetes</taxon>
        <taxon>Dacrymycetales</taxon>
        <taxon>Dacrymycetaceae</taxon>
        <taxon>Dacryopinax</taxon>
    </lineage>
</organism>
<dbReference type="SUPFAM" id="SSF52540">
    <property type="entry name" value="P-loop containing nucleoside triphosphate hydrolases"/>
    <property type="match status" value="1"/>
</dbReference>
<dbReference type="PANTHER" id="PTHR19229:SF36">
    <property type="entry name" value="ATP-BINDING CASSETTE SUB-FAMILY A MEMBER 2"/>
    <property type="match status" value="1"/>
</dbReference>
<dbReference type="AlphaFoldDB" id="M5FYV0"/>
<dbReference type="InterPro" id="IPR027417">
    <property type="entry name" value="P-loop_NTPase"/>
</dbReference>